<dbReference type="InterPro" id="IPR029058">
    <property type="entry name" value="AB_hydrolase_fold"/>
</dbReference>
<organism evidence="2 3">
    <name type="scientific">Steroidobacter flavus</name>
    <dbReference type="NCBI Taxonomy" id="1842136"/>
    <lineage>
        <taxon>Bacteria</taxon>
        <taxon>Pseudomonadati</taxon>
        <taxon>Pseudomonadota</taxon>
        <taxon>Gammaproteobacteria</taxon>
        <taxon>Steroidobacterales</taxon>
        <taxon>Steroidobacteraceae</taxon>
        <taxon>Steroidobacter</taxon>
    </lineage>
</organism>
<evidence type="ECO:0000313" key="2">
    <source>
        <dbReference type="EMBL" id="MFC4312367.1"/>
    </source>
</evidence>
<dbReference type="Proteomes" id="UP001595904">
    <property type="component" value="Unassembled WGS sequence"/>
</dbReference>
<reference evidence="3" key="1">
    <citation type="journal article" date="2019" name="Int. J. Syst. Evol. Microbiol.">
        <title>The Global Catalogue of Microorganisms (GCM) 10K type strain sequencing project: providing services to taxonomists for standard genome sequencing and annotation.</title>
        <authorList>
            <consortium name="The Broad Institute Genomics Platform"/>
            <consortium name="The Broad Institute Genome Sequencing Center for Infectious Disease"/>
            <person name="Wu L."/>
            <person name="Ma J."/>
        </authorList>
    </citation>
    <scope>NUCLEOTIDE SEQUENCE [LARGE SCALE GENOMIC DNA]</scope>
    <source>
        <strain evidence="3">CGMCC 1.10759</strain>
    </source>
</reference>
<keyword evidence="3" id="KW-1185">Reference proteome</keyword>
<comment type="caution">
    <text evidence="2">The sequence shown here is derived from an EMBL/GenBank/DDBJ whole genome shotgun (WGS) entry which is preliminary data.</text>
</comment>
<name>A0ABV8SXZ4_9GAMM</name>
<protein>
    <submittedName>
        <fullName evidence="2">S10 family peptidase</fullName>
    </submittedName>
</protein>
<accession>A0ABV8SXZ4</accession>
<proteinExistence type="predicted"/>
<evidence type="ECO:0000256" key="1">
    <source>
        <dbReference type="SAM" id="SignalP"/>
    </source>
</evidence>
<dbReference type="Gene3D" id="3.40.50.1820">
    <property type="entry name" value="alpha/beta hydrolase"/>
    <property type="match status" value="1"/>
</dbReference>
<gene>
    <name evidence="2" type="ORF">ACFPN2_25010</name>
</gene>
<dbReference type="EMBL" id="JBHSDU010000014">
    <property type="protein sequence ID" value="MFC4312367.1"/>
    <property type="molecule type" value="Genomic_DNA"/>
</dbReference>
<evidence type="ECO:0000313" key="3">
    <source>
        <dbReference type="Proteomes" id="UP001595904"/>
    </source>
</evidence>
<sequence length="523" mass="56454">MTTEPIAMKTLIALTLILACLSSTAATLGDVSPSSWPTINVSAEPGPRRFVSNHRGLFSGKKVAYQTTVAETIVKGPDGTPAASMFTFAHVAKAAGSPSSRPVIFVFNGGPGGASNTLHFGALGPKRMTPFTTAAQSDPKTPLIDNVYSVLDTADLVFIDPADTGYSRMLPGAKVDFHSIDGDSYSIAQLMIHWLTVNNRLDSPKYILGESYGTLRGVALARDLALANPKILIDGLVMVSQAIRYNGPTSIARRSSLDIVYAISRLPDAAALAWYHGKIDNKHQTVREAMDQARAFGRTEYAEALLLGNRLDATGRERIASRLAALTGIPAAYYLANNLRIGDLRRELLKDQGRVLLQFDGRETESASASVPDDQRDWSALTAGLTANMERYAERDLKVSGLGTYISVVPDPYRYEDGWSYIKAPAPTLDVVLSEHMRANTKFRLLVTQGIFDATSSTGSTESLYAMLDLPGDRTSIAYYPGGHMLYSDEAGLAQFTADVRAFVTHRPLQDAIKSVSPATPSP</sequence>
<feature type="signal peptide" evidence="1">
    <location>
        <begin position="1"/>
        <end position="25"/>
    </location>
</feature>
<feature type="chain" id="PRO_5045652747" evidence="1">
    <location>
        <begin position="26"/>
        <end position="523"/>
    </location>
</feature>
<keyword evidence="1" id="KW-0732">Signal</keyword>
<dbReference type="SUPFAM" id="SSF53474">
    <property type="entry name" value="alpha/beta-Hydrolases"/>
    <property type="match status" value="1"/>
</dbReference>
<dbReference type="Pfam" id="PF00450">
    <property type="entry name" value="Peptidase_S10"/>
    <property type="match status" value="1"/>
</dbReference>
<dbReference type="RefSeq" id="WP_380601698.1">
    <property type="nucleotide sequence ID" value="NZ_JBHSDU010000014.1"/>
</dbReference>
<dbReference type="InterPro" id="IPR001563">
    <property type="entry name" value="Peptidase_S10"/>
</dbReference>